<evidence type="ECO:0000256" key="1">
    <source>
        <dbReference type="SAM" id="Phobius"/>
    </source>
</evidence>
<organism evidence="2 3">
    <name type="scientific">Priestia aryabhattai</name>
    <name type="common">Bacillus aryabhattai</name>
    <dbReference type="NCBI Taxonomy" id="412384"/>
    <lineage>
        <taxon>Bacteria</taxon>
        <taxon>Bacillati</taxon>
        <taxon>Bacillota</taxon>
        <taxon>Bacilli</taxon>
        <taxon>Bacillales</taxon>
        <taxon>Bacillaceae</taxon>
        <taxon>Priestia</taxon>
    </lineage>
</organism>
<keyword evidence="1" id="KW-1133">Transmembrane helix</keyword>
<dbReference type="AlphaFoldDB" id="A0A7W3N6M1"/>
<proteinExistence type="predicted"/>
<evidence type="ECO:0000313" key="3">
    <source>
        <dbReference type="Proteomes" id="UP000543174"/>
    </source>
</evidence>
<dbReference type="EMBL" id="JACJHT010000001">
    <property type="protein sequence ID" value="MBA9037315.1"/>
    <property type="molecule type" value="Genomic_DNA"/>
</dbReference>
<comment type="caution">
    <text evidence="2">The sequence shown here is derived from an EMBL/GenBank/DDBJ whole genome shotgun (WGS) entry which is preliminary data.</text>
</comment>
<dbReference type="Proteomes" id="UP000543174">
    <property type="component" value="Unassembled WGS sequence"/>
</dbReference>
<feature type="transmembrane region" description="Helical" evidence="1">
    <location>
        <begin position="6"/>
        <end position="27"/>
    </location>
</feature>
<protein>
    <submittedName>
        <fullName evidence="2">Uncharacterized protein</fullName>
    </submittedName>
</protein>
<evidence type="ECO:0000313" key="2">
    <source>
        <dbReference type="EMBL" id="MBA9037315.1"/>
    </source>
</evidence>
<accession>A0A7W3N6M1</accession>
<keyword evidence="1" id="KW-0472">Membrane</keyword>
<sequence length="31" mass="3246">MHVMVITVIVGVLGLIGLIAAGFATNYKDTK</sequence>
<keyword evidence="3" id="KW-1185">Reference proteome</keyword>
<name>A0A7W3N6M1_PRIAR</name>
<keyword evidence="1" id="KW-0812">Transmembrane</keyword>
<reference evidence="2" key="1">
    <citation type="submission" date="2020-08" db="EMBL/GenBank/DDBJ databases">
        <title>Functional genomics of gut bacteria from endangered species of beetles.</title>
        <authorList>
            <person name="Carlos-Shanley C."/>
        </authorList>
    </citation>
    <scope>NUCLEOTIDE SEQUENCE [LARGE SCALE GENOMIC DNA]</scope>
    <source>
        <strain evidence="2">S00060</strain>
    </source>
</reference>
<gene>
    <name evidence="2" type="ORF">HNP21_000404</name>
</gene>